<dbReference type="Gene3D" id="1.10.600.10">
    <property type="entry name" value="Farnesyl Diphosphate Synthase"/>
    <property type="match status" value="1"/>
</dbReference>
<evidence type="ECO:0000256" key="4">
    <source>
        <dbReference type="SAM" id="MobiDB-lite"/>
    </source>
</evidence>
<dbReference type="GO" id="GO:0046872">
    <property type="term" value="F:metal ion binding"/>
    <property type="evidence" value="ECO:0007669"/>
    <property type="project" value="UniProtKB-KW"/>
</dbReference>
<dbReference type="InterPro" id="IPR008949">
    <property type="entry name" value="Isoprenoid_synthase_dom_sf"/>
</dbReference>
<organism evidence="5 6">
    <name type="scientific">Nocardia terpenica</name>
    <dbReference type="NCBI Taxonomy" id="455432"/>
    <lineage>
        <taxon>Bacteria</taxon>
        <taxon>Bacillati</taxon>
        <taxon>Actinomycetota</taxon>
        <taxon>Actinomycetes</taxon>
        <taxon>Mycobacteriales</taxon>
        <taxon>Nocardiaceae</taxon>
        <taxon>Nocardia</taxon>
    </lineage>
</organism>
<keyword evidence="2" id="KW-0460">Magnesium</keyword>
<evidence type="ECO:0000256" key="3">
    <source>
        <dbReference type="SAM" id="Coils"/>
    </source>
</evidence>
<dbReference type="GO" id="GO:0010333">
    <property type="term" value="F:terpene synthase activity"/>
    <property type="evidence" value="ECO:0007669"/>
    <property type="project" value="InterPro"/>
</dbReference>
<feature type="region of interest" description="Disordered" evidence="4">
    <location>
        <begin position="327"/>
        <end position="348"/>
    </location>
</feature>
<dbReference type="EC" id="4.2.3.-" evidence="2"/>
<accession>A0A291RPM9</accession>
<evidence type="ECO:0000256" key="2">
    <source>
        <dbReference type="RuleBase" id="RU366034"/>
    </source>
</evidence>
<reference evidence="5 6" key="1">
    <citation type="submission" date="2017-10" db="EMBL/GenBank/DDBJ databases">
        <title>Comparative genomics between pathogenic Norcardia.</title>
        <authorList>
            <person name="Zeng L."/>
        </authorList>
    </citation>
    <scope>NUCLEOTIDE SEQUENCE [LARGE SCALE GENOMIC DNA]</scope>
    <source>
        <strain evidence="5 6">NC_YFY_NT001</strain>
    </source>
</reference>
<dbReference type="SUPFAM" id="SSF48576">
    <property type="entry name" value="Terpenoid synthases"/>
    <property type="match status" value="1"/>
</dbReference>
<dbReference type="PANTHER" id="PTHR35201">
    <property type="entry name" value="TERPENE SYNTHASE"/>
    <property type="match status" value="1"/>
</dbReference>
<evidence type="ECO:0000256" key="1">
    <source>
        <dbReference type="ARBA" id="ARBA00023239"/>
    </source>
</evidence>
<protein>
    <recommendedName>
        <fullName evidence="2">Terpene synthase</fullName>
        <ecNumber evidence="2">4.2.3.-</ecNumber>
    </recommendedName>
</protein>
<evidence type="ECO:0000313" key="5">
    <source>
        <dbReference type="EMBL" id="ATL69229.1"/>
    </source>
</evidence>
<name>A0A291RPM9_9NOCA</name>
<dbReference type="EMBL" id="CP023778">
    <property type="protein sequence ID" value="ATL69229.1"/>
    <property type="molecule type" value="Genomic_DNA"/>
</dbReference>
<dbReference type="Proteomes" id="UP000221961">
    <property type="component" value="Chromosome"/>
</dbReference>
<comment type="similarity">
    <text evidence="2">Belongs to the terpene synthase family.</text>
</comment>
<feature type="coiled-coil region" evidence="3">
    <location>
        <begin position="230"/>
        <end position="257"/>
    </location>
</feature>
<dbReference type="AlphaFoldDB" id="A0A291RPM9"/>
<dbReference type="Pfam" id="PF19086">
    <property type="entry name" value="Terpene_syn_C_2"/>
    <property type="match status" value="1"/>
</dbReference>
<dbReference type="SFLD" id="SFLDS00005">
    <property type="entry name" value="Isoprenoid_Synthase_Type_I"/>
    <property type="match status" value="1"/>
</dbReference>
<proteinExistence type="inferred from homology"/>
<dbReference type="PANTHER" id="PTHR35201:SF4">
    <property type="entry name" value="BETA-PINACENE SYNTHASE-RELATED"/>
    <property type="match status" value="1"/>
</dbReference>
<gene>
    <name evidence="5" type="ORF">CRH09_26680</name>
</gene>
<dbReference type="SFLD" id="SFLDG01020">
    <property type="entry name" value="Terpene_Cyclase_Like_2"/>
    <property type="match status" value="1"/>
</dbReference>
<keyword evidence="1 2" id="KW-0456">Lyase</keyword>
<keyword evidence="2" id="KW-0479">Metal-binding</keyword>
<dbReference type="InterPro" id="IPR034686">
    <property type="entry name" value="Terpene_cyclase-like_2"/>
</dbReference>
<keyword evidence="3" id="KW-0175">Coiled coil</keyword>
<dbReference type="KEGG" id="ntp:CRH09_26680"/>
<sequence length="348" mass="39360">MWDWLDRYDLLRDEAMREHIERTRPHYTVACYFPAADADLLTPTAQYTAWAFIIDDVFDDAITAHNVAQVEEATSDLIKVALQEDLPTTNAGRALSDNLDAMSAGRSVHWRAALGDSQARWLRHYLREAHYTRSGRVMGLNEYLAHRRFGVDELVYMLLEEFANDLELVPEVRNLPAMFQARKRGLEWIGLYNDIYSADKEAMVGYMHNSVLIIQDNLNCSMQEAVDATNQILTGQLAQFEAACQAAEHQVEVLFQKRTSARRDGLQMVDNYRALIRGNFDYHIGTRRYVGVPAYLPAAQNGSLAPGWTAIAPDLFRHDDTPELVMNRSPLPQGPTGLGANSIRISSQ</sequence>
<evidence type="ECO:0000313" key="6">
    <source>
        <dbReference type="Proteomes" id="UP000221961"/>
    </source>
</evidence>
<comment type="cofactor">
    <cofactor evidence="2">
        <name>Mg(2+)</name>
        <dbReference type="ChEBI" id="CHEBI:18420"/>
    </cofactor>
</comment>